<comment type="caution">
    <text evidence="1">The sequence shown here is derived from an EMBL/GenBank/DDBJ whole genome shotgun (WGS) entry which is preliminary data.</text>
</comment>
<proteinExistence type="predicted"/>
<sequence>MMMRWMCGHIRRDKIRNDVIQNKVGVASMANKIREMRFRWIGYVKRECEHTLAISTVPRHHPRHATPPFRGTEKVATFLRGGHVRQPGGRASIPPVASSRSAHLTASIPRLMKSTAARVYSDAASQILAAIRGIWRGPARSAETASICAKFWGITLVRYLGRFHGFVFGIPIVGPTIPVEAFGDRSEGKSSRTVSWSTRDRLSGRLWFSPREIEHYGGVWVSSMLNFYNSCLRPYFGKVLDCESMTLDIIEHPYLVASFTYDLVSIMPSLFIYLRMRLKSWCRLTHFWILTRRFWVYEDWTEMIIYGKRFGDISRCTLRRFGWDQRSTRILASFALFIWLLPKYRVDWFRSRNCVIAPLLVTSEACRRNKR</sequence>
<dbReference type="AlphaFoldDB" id="A0A9J5ZQL1"/>
<evidence type="ECO:0000313" key="2">
    <source>
        <dbReference type="Proteomes" id="UP000824120"/>
    </source>
</evidence>
<protein>
    <submittedName>
        <fullName evidence="1">Uncharacterized protein</fullName>
    </submittedName>
</protein>
<reference evidence="1 2" key="1">
    <citation type="submission" date="2020-09" db="EMBL/GenBank/DDBJ databases">
        <title>De no assembly of potato wild relative species, Solanum commersonii.</title>
        <authorList>
            <person name="Cho K."/>
        </authorList>
    </citation>
    <scope>NUCLEOTIDE SEQUENCE [LARGE SCALE GENOMIC DNA]</scope>
    <source>
        <strain evidence="1">LZ3.2</strain>
        <tissue evidence="1">Leaf</tissue>
    </source>
</reference>
<name>A0A9J5ZQL1_SOLCO</name>
<dbReference type="EMBL" id="JACXVP010000003">
    <property type="protein sequence ID" value="KAG5614348.1"/>
    <property type="molecule type" value="Genomic_DNA"/>
</dbReference>
<organism evidence="1 2">
    <name type="scientific">Solanum commersonii</name>
    <name type="common">Commerson's wild potato</name>
    <name type="synonym">Commerson's nightshade</name>
    <dbReference type="NCBI Taxonomy" id="4109"/>
    <lineage>
        <taxon>Eukaryota</taxon>
        <taxon>Viridiplantae</taxon>
        <taxon>Streptophyta</taxon>
        <taxon>Embryophyta</taxon>
        <taxon>Tracheophyta</taxon>
        <taxon>Spermatophyta</taxon>
        <taxon>Magnoliopsida</taxon>
        <taxon>eudicotyledons</taxon>
        <taxon>Gunneridae</taxon>
        <taxon>Pentapetalae</taxon>
        <taxon>asterids</taxon>
        <taxon>lamiids</taxon>
        <taxon>Solanales</taxon>
        <taxon>Solanaceae</taxon>
        <taxon>Solanoideae</taxon>
        <taxon>Solaneae</taxon>
        <taxon>Solanum</taxon>
    </lineage>
</organism>
<evidence type="ECO:0000313" key="1">
    <source>
        <dbReference type="EMBL" id="KAG5614348.1"/>
    </source>
</evidence>
<dbReference type="Proteomes" id="UP000824120">
    <property type="component" value="Chromosome 3"/>
</dbReference>
<accession>A0A9J5ZQL1</accession>
<gene>
    <name evidence="1" type="ORF">H5410_014172</name>
</gene>
<keyword evidence="2" id="KW-1185">Reference proteome</keyword>